<feature type="active site" description="Proton donor/acceptor" evidence="6">
    <location>
        <position position="406"/>
    </location>
</feature>
<evidence type="ECO:0000256" key="5">
    <source>
        <dbReference type="ARBA" id="ARBA00023316"/>
    </source>
</evidence>
<dbReference type="EMBL" id="UATM01000032">
    <property type="protein sequence ID" value="SPY48004.1"/>
    <property type="molecule type" value="Genomic_DNA"/>
</dbReference>
<accession>A0A2X1Y4A5</accession>
<protein>
    <submittedName>
        <fullName evidence="9">Uncharacterized vancomycin resistance protein</fullName>
    </submittedName>
</protein>
<dbReference type="InterPro" id="IPR038063">
    <property type="entry name" value="Transpep_catalytic_dom"/>
</dbReference>
<dbReference type="UniPathway" id="UPA00219"/>
<evidence type="ECO:0000256" key="1">
    <source>
        <dbReference type="ARBA" id="ARBA00004752"/>
    </source>
</evidence>
<dbReference type="RefSeq" id="WP_112889912.1">
    <property type="nucleotide sequence ID" value="NZ_CP068103.1"/>
</dbReference>
<evidence type="ECO:0000256" key="2">
    <source>
        <dbReference type="ARBA" id="ARBA00022679"/>
    </source>
</evidence>
<gene>
    <name evidence="9" type="ORF">NCTC13076_01242</name>
</gene>
<dbReference type="GO" id="GO:0008360">
    <property type="term" value="P:regulation of cell shape"/>
    <property type="evidence" value="ECO:0007669"/>
    <property type="project" value="UniProtKB-UniRule"/>
</dbReference>
<keyword evidence="3 6" id="KW-0133">Cell shape</keyword>
<dbReference type="AlphaFoldDB" id="A0A2X1Y4A5"/>
<evidence type="ECO:0000256" key="4">
    <source>
        <dbReference type="ARBA" id="ARBA00022984"/>
    </source>
</evidence>
<feature type="active site" description="Nucleophile" evidence="6">
    <location>
        <position position="427"/>
    </location>
</feature>
<dbReference type="Pfam" id="PF12229">
    <property type="entry name" value="PG_binding_4"/>
    <property type="match status" value="1"/>
</dbReference>
<dbReference type="SUPFAM" id="SSF141523">
    <property type="entry name" value="L,D-transpeptidase catalytic domain-like"/>
    <property type="match status" value="1"/>
</dbReference>
<evidence type="ECO:0000256" key="6">
    <source>
        <dbReference type="PROSITE-ProRule" id="PRU01373"/>
    </source>
</evidence>
<sequence>MKKTFKIIFALILILIISIYMVGLFFFSDRYMPRTYINGRDFGLVKKSELKKNYEDLSRNFELEIISKDKNLNDKIAAKDFGYIDSIGSESIDQTAFYWPVASLVPKHYQVDRDLQYNKVALDEKIKNLKPVLGQKDQSQDAKVVYQDGEFKIQDEVHGNFIKMDEFKNAVLGHFGDKKEELDLEEENLYQEPNITKDSEYIKNQLASYKEVYKKKITFDFDDRKEEVTGQGIIAMYSKTDDGTLALDEEKLKHFVEKLAAKYDTYRTNRIFNSTGLGLMKVDGGIYGWLTDRPGTREIVKEALAKEEPVTVKPAYRQDAVSRKVDDIGKTYIEVDLARQKLWYYKDGALQLETNVVTGNPNRGNGTPTGTDRIWSRERDRYLTGETYRSKVSYWAPINWSGIGLHDASWRSSFGGNIYKSGGSHGCINIPPGVMKNLYPQTFTGMPVIVYNSATQRINDAGGQVVVGRQVQAQPQVQGQ</sequence>
<dbReference type="GO" id="GO:0071555">
    <property type="term" value="P:cell wall organization"/>
    <property type="evidence" value="ECO:0007669"/>
    <property type="project" value="UniProtKB-UniRule"/>
</dbReference>
<keyword evidence="7" id="KW-0812">Transmembrane</keyword>
<keyword evidence="5 6" id="KW-0961">Cell wall biogenesis/degradation</keyword>
<dbReference type="SUPFAM" id="SSF143985">
    <property type="entry name" value="L,D-transpeptidase pre-catalytic domain-like"/>
    <property type="match status" value="1"/>
</dbReference>
<reference evidence="9 10" key="1">
    <citation type="submission" date="2018-06" db="EMBL/GenBank/DDBJ databases">
        <authorList>
            <consortium name="Pathogen Informatics"/>
            <person name="Doyle S."/>
        </authorList>
    </citation>
    <scope>NUCLEOTIDE SEQUENCE [LARGE SCALE GENOMIC DNA]</scope>
    <source>
        <strain evidence="9 10">NCTC13076</strain>
    </source>
</reference>
<dbReference type="CDD" id="cd16913">
    <property type="entry name" value="YkuD_like"/>
    <property type="match status" value="1"/>
</dbReference>
<dbReference type="STRING" id="54005.HMPREF3229_00121"/>
<dbReference type="GO" id="GO:0016740">
    <property type="term" value="F:transferase activity"/>
    <property type="evidence" value="ECO:0007669"/>
    <property type="project" value="UniProtKB-KW"/>
</dbReference>
<dbReference type="GO" id="GO:0071972">
    <property type="term" value="F:peptidoglycan L,D-transpeptidase activity"/>
    <property type="evidence" value="ECO:0007669"/>
    <property type="project" value="TreeGrafter"/>
</dbReference>
<evidence type="ECO:0000313" key="10">
    <source>
        <dbReference type="Proteomes" id="UP000250070"/>
    </source>
</evidence>
<dbReference type="InterPro" id="IPR005490">
    <property type="entry name" value="LD_TPept_cat_dom"/>
</dbReference>
<proteinExistence type="predicted"/>
<feature type="transmembrane region" description="Helical" evidence="7">
    <location>
        <begin position="7"/>
        <end position="27"/>
    </location>
</feature>
<dbReference type="PANTHER" id="PTHR30582">
    <property type="entry name" value="L,D-TRANSPEPTIDASE"/>
    <property type="match status" value="1"/>
</dbReference>
<name>A0A2X1Y4A5_9FIRM</name>
<dbReference type="InterPro" id="IPR022029">
    <property type="entry name" value="YoaR-like_PG-bd"/>
</dbReference>
<feature type="domain" description="L,D-TPase catalytic" evidence="8">
    <location>
        <begin position="331"/>
        <end position="451"/>
    </location>
</feature>
<dbReference type="Gene3D" id="3.10.20.800">
    <property type="match status" value="1"/>
</dbReference>
<dbReference type="Gene3D" id="2.40.440.10">
    <property type="entry name" value="L,D-transpeptidase catalytic domain-like"/>
    <property type="match status" value="1"/>
</dbReference>
<evidence type="ECO:0000259" key="8">
    <source>
        <dbReference type="PROSITE" id="PS52029"/>
    </source>
</evidence>
<evidence type="ECO:0000256" key="3">
    <source>
        <dbReference type="ARBA" id="ARBA00022960"/>
    </source>
</evidence>
<dbReference type="Proteomes" id="UP000250070">
    <property type="component" value="Unassembled WGS sequence"/>
</dbReference>
<dbReference type="GeneID" id="83862724"/>
<dbReference type="GO" id="GO:0005576">
    <property type="term" value="C:extracellular region"/>
    <property type="evidence" value="ECO:0007669"/>
    <property type="project" value="TreeGrafter"/>
</dbReference>
<keyword evidence="2" id="KW-0808">Transferase</keyword>
<evidence type="ECO:0000256" key="7">
    <source>
        <dbReference type="SAM" id="Phobius"/>
    </source>
</evidence>
<keyword evidence="4 6" id="KW-0573">Peptidoglycan synthesis</keyword>
<dbReference type="PROSITE" id="PS52029">
    <property type="entry name" value="LD_TPASE"/>
    <property type="match status" value="1"/>
</dbReference>
<dbReference type="InterPro" id="IPR038054">
    <property type="entry name" value="LD_TPept-like_central_sf"/>
</dbReference>
<dbReference type="OrthoDB" id="3176960at2"/>
<organism evidence="9 10">
    <name type="scientific">Peptoniphilus harei</name>
    <dbReference type="NCBI Taxonomy" id="54005"/>
    <lineage>
        <taxon>Bacteria</taxon>
        <taxon>Bacillati</taxon>
        <taxon>Bacillota</taxon>
        <taxon>Tissierellia</taxon>
        <taxon>Tissierellales</taxon>
        <taxon>Peptoniphilaceae</taxon>
        <taxon>Peptoniphilus</taxon>
    </lineage>
</organism>
<dbReference type="Pfam" id="PF03734">
    <property type="entry name" value="YkuD"/>
    <property type="match status" value="1"/>
</dbReference>
<dbReference type="InterPro" id="IPR050979">
    <property type="entry name" value="LD-transpeptidase"/>
</dbReference>
<keyword evidence="7" id="KW-1133">Transmembrane helix</keyword>
<comment type="pathway">
    <text evidence="1 6">Cell wall biogenesis; peptidoglycan biosynthesis.</text>
</comment>
<evidence type="ECO:0000313" key="9">
    <source>
        <dbReference type="EMBL" id="SPY48004.1"/>
    </source>
</evidence>
<dbReference type="GO" id="GO:0018104">
    <property type="term" value="P:peptidoglycan-protein cross-linking"/>
    <property type="evidence" value="ECO:0007669"/>
    <property type="project" value="TreeGrafter"/>
</dbReference>
<dbReference type="PANTHER" id="PTHR30582:SF33">
    <property type="entry name" value="EXPORTED PROTEIN"/>
    <property type="match status" value="1"/>
</dbReference>
<keyword evidence="7" id="KW-0472">Membrane</keyword>